<dbReference type="InterPro" id="IPR050678">
    <property type="entry name" value="DNA_Partitioning_ATPase"/>
</dbReference>
<dbReference type="Proteomes" id="UP000095649">
    <property type="component" value="Unassembled WGS sequence"/>
</dbReference>
<dbReference type="Gene3D" id="3.40.50.300">
    <property type="entry name" value="P-loop containing nucleotide triphosphate hydrolases"/>
    <property type="match status" value="1"/>
</dbReference>
<evidence type="ECO:0000313" key="8">
    <source>
        <dbReference type="Proteomes" id="UP000095649"/>
    </source>
</evidence>
<evidence type="ECO:0000256" key="3">
    <source>
        <dbReference type="ARBA" id="ARBA00062323"/>
    </source>
</evidence>
<evidence type="ECO:0000256" key="5">
    <source>
        <dbReference type="SAM" id="MobiDB-lite"/>
    </source>
</evidence>
<evidence type="ECO:0000256" key="1">
    <source>
        <dbReference type="ARBA" id="ARBA00006976"/>
    </source>
</evidence>
<evidence type="ECO:0000256" key="2">
    <source>
        <dbReference type="ARBA" id="ARBA00049360"/>
    </source>
</evidence>
<dbReference type="FunFam" id="3.40.50.300:FF:000285">
    <property type="entry name" value="Sporulation initiation inhibitor Soj"/>
    <property type="match status" value="1"/>
</dbReference>
<dbReference type="InterPro" id="IPR027417">
    <property type="entry name" value="P-loop_NTPase"/>
</dbReference>
<protein>
    <recommendedName>
        <fullName evidence="4">Sporulation initiation inhibitor protein Soj</fullName>
    </recommendedName>
</protein>
<reference evidence="7 8" key="1">
    <citation type="submission" date="2015-09" db="EMBL/GenBank/DDBJ databases">
        <authorList>
            <consortium name="Pathogen Informatics"/>
        </authorList>
    </citation>
    <scope>NUCLEOTIDE SEQUENCE [LARGE SCALE GENOMIC DNA]</scope>
    <source>
        <strain evidence="7 8">2789STDY5834970</strain>
    </source>
</reference>
<accession>A0A173UB08</accession>
<evidence type="ECO:0000313" key="7">
    <source>
        <dbReference type="EMBL" id="CUN11640.1"/>
    </source>
</evidence>
<gene>
    <name evidence="7" type="primary">soj_2</name>
    <name evidence="7" type="ORF">ERS852582_01991</name>
</gene>
<feature type="region of interest" description="Disordered" evidence="5">
    <location>
        <begin position="266"/>
        <end position="292"/>
    </location>
</feature>
<organism evidence="7 8">
    <name type="scientific">Faecalibacterium prausnitzii</name>
    <dbReference type="NCBI Taxonomy" id="853"/>
    <lineage>
        <taxon>Bacteria</taxon>
        <taxon>Bacillati</taxon>
        <taxon>Bacillota</taxon>
        <taxon>Clostridia</taxon>
        <taxon>Eubacteriales</taxon>
        <taxon>Oscillospiraceae</taxon>
        <taxon>Faecalibacterium</taxon>
    </lineage>
</organism>
<evidence type="ECO:0000256" key="4">
    <source>
        <dbReference type="ARBA" id="ARBA00071824"/>
    </source>
</evidence>
<sequence>MFHVEQIFPREEEKRVAKIVAIANQKGGVGKTTTAVNLSSCVAALGKKVLIVDLDPQGNTTTGYGIPKRSVEAGTYEVLIGRASAAQAIRHTEYRTDVIGSNTRLAGASLEMIDLPGREGRLRKALAEVQKDYDFIFIDCPPSLDLLTLNGLSACDSVLIPVQCEYYALEGLSELISTLKTIRKKYNPYLDIEGVVFTMFSLRYNLTVQVVEQVQKYFGSKVYKTTIPRSIRISEAPSYGQPINFYEPKGKGSEAYMDLAIEFVKHNRPQEPKKSRAKAAPAAEPAKNALED</sequence>
<dbReference type="SUPFAM" id="SSF52540">
    <property type="entry name" value="P-loop containing nucleoside triphosphate hydrolases"/>
    <property type="match status" value="1"/>
</dbReference>
<dbReference type="Pfam" id="PF13614">
    <property type="entry name" value="AAA_31"/>
    <property type="match status" value="1"/>
</dbReference>
<dbReference type="PRINTS" id="PR00091">
    <property type="entry name" value="NITROGNASEII"/>
</dbReference>
<dbReference type="PANTHER" id="PTHR13696:SF52">
    <property type="entry name" value="PARA FAMILY PROTEIN CT_582"/>
    <property type="match status" value="1"/>
</dbReference>
<comment type="similarity">
    <text evidence="1">Belongs to the ParA family.</text>
</comment>
<dbReference type="InterPro" id="IPR025669">
    <property type="entry name" value="AAA_dom"/>
</dbReference>
<dbReference type="PANTHER" id="PTHR13696">
    <property type="entry name" value="P-LOOP CONTAINING NUCLEOSIDE TRIPHOSPHATE HYDROLASE"/>
    <property type="match status" value="1"/>
</dbReference>
<dbReference type="OrthoDB" id="9815116at2"/>
<dbReference type="EMBL" id="CYXN01000018">
    <property type="protein sequence ID" value="CUN11640.1"/>
    <property type="molecule type" value="Genomic_DNA"/>
</dbReference>
<feature type="compositionally biased region" description="Low complexity" evidence="5">
    <location>
        <begin position="278"/>
        <end position="292"/>
    </location>
</feature>
<comment type="catalytic activity">
    <reaction evidence="2">
        <text>ATP + H2O = ADP + phosphate + H(+)</text>
        <dbReference type="Rhea" id="RHEA:13065"/>
        <dbReference type="ChEBI" id="CHEBI:15377"/>
        <dbReference type="ChEBI" id="CHEBI:15378"/>
        <dbReference type="ChEBI" id="CHEBI:30616"/>
        <dbReference type="ChEBI" id="CHEBI:43474"/>
        <dbReference type="ChEBI" id="CHEBI:456216"/>
    </reaction>
</comment>
<comment type="subunit">
    <text evidence="3">Dimerizes in the presence of ATP but not ADP; ATP-binding is required for double-stranded (ds)DNA-binding. Interacts with DnaA.</text>
</comment>
<dbReference type="CDD" id="cd02042">
    <property type="entry name" value="ParAB_family"/>
    <property type="match status" value="1"/>
</dbReference>
<dbReference type="AlphaFoldDB" id="A0A173UB08"/>
<proteinExistence type="inferred from homology"/>
<evidence type="ECO:0000259" key="6">
    <source>
        <dbReference type="Pfam" id="PF13614"/>
    </source>
</evidence>
<name>A0A173UB08_9FIRM</name>
<feature type="domain" description="AAA" evidence="6">
    <location>
        <begin position="17"/>
        <end position="192"/>
    </location>
</feature>